<evidence type="ECO:0000313" key="2">
    <source>
        <dbReference type="EMBL" id="MBD7895810.1"/>
    </source>
</evidence>
<evidence type="ECO:0000259" key="1">
    <source>
        <dbReference type="Pfam" id="PF13817"/>
    </source>
</evidence>
<accession>A0ABR8PEV3</accession>
<dbReference type="EMBL" id="JACSQW010000046">
    <property type="protein sequence ID" value="MBD7895810.1"/>
    <property type="molecule type" value="Genomic_DNA"/>
</dbReference>
<dbReference type="InterPro" id="IPR039552">
    <property type="entry name" value="IS66_C"/>
</dbReference>
<dbReference type="RefSeq" id="WP_191685122.1">
    <property type="nucleotide sequence ID" value="NZ_JACSQW010000046.1"/>
</dbReference>
<feature type="non-terminal residue" evidence="2">
    <location>
        <position position="1"/>
    </location>
</feature>
<name>A0ABR8PEV3_9LACO</name>
<gene>
    <name evidence="2" type="ORF">H9564_09020</name>
</gene>
<proteinExistence type="predicted"/>
<dbReference type="Pfam" id="PF13817">
    <property type="entry name" value="DDE_Tnp_IS66_C"/>
    <property type="match status" value="1"/>
</dbReference>
<evidence type="ECO:0000313" key="3">
    <source>
        <dbReference type="Proteomes" id="UP000616837"/>
    </source>
</evidence>
<comment type="caution">
    <text evidence="2">The sequence shown here is derived from an EMBL/GenBank/DDBJ whole genome shotgun (WGS) entry which is preliminary data.</text>
</comment>
<reference evidence="2 3" key="1">
    <citation type="submission" date="2020-08" db="EMBL/GenBank/DDBJ databases">
        <title>A Genomic Blueprint of the Chicken Gut Microbiome.</title>
        <authorList>
            <person name="Gilroy R."/>
            <person name="Ravi A."/>
            <person name="Getino M."/>
            <person name="Pursley I."/>
            <person name="Horton D.L."/>
            <person name="Alikhan N.-F."/>
            <person name="Baker D."/>
            <person name="Gharbi K."/>
            <person name="Hall N."/>
            <person name="Watson M."/>
            <person name="Adriaenssens E.M."/>
            <person name="Foster-Nyarko E."/>
            <person name="Jarju S."/>
            <person name="Secka A."/>
            <person name="Antonio M."/>
            <person name="Oren A."/>
            <person name="Chaudhuri R."/>
            <person name="La Ragione R.M."/>
            <person name="Hildebrand F."/>
            <person name="Pallen M.J."/>
        </authorList>
    </citation>
    <scope>NUCLEOTIDE SEQUENCE [LARGE SCALE GENOMIC DNA]</scope>
    <source>
        <strain evidence="2 3">Sa3CUN2</strain>
    </source>
</reference>
<keyword evidence="3" id="KW-1185">Reference proteome</keyword>
<organism evidence="2 3">
    <name type="scientific">Limosilactobacillus avistercoris</name>
    <dbReference type="NCBI Taxonomy" id="2762243"/>
    <lineage>
        <taxon>Bacteria</taxon>
        <taxon>Bacillati</taxon>
        <taxon>Bacillota</taxon>
        <taxon>Bacilli</taxon>
        <taxon>Lactobacillales</taxon>
        <taxon>Lactobacillaceae</taxon>
        <taxon>Limosilactobacillus</taxon>
    </lineage>
</organism>
<feature type="domain" description="Transposase IS66 C-terminal" evidence="1">
    <location>
        <begin position="1"/>
        <end position="30"/>
    </location>
</feature>
<sequence length="54" mass="6654">NKLNVYKYFKYLFDRLPNQKRSDIEVFLPWAEEVQRKQSILIRIEKMNQSGQLH</sequence>
<protein>
    <submittedName>
        <fullName evidence="2">Transposase domain-containing protein</fullName>
    </submittedName>
</protein>
<dbReference type="Proteomes" id="UP000616837">
    <property type="component" value="Unassembled WGS sequence"/>
</dbReference>